<evidence type="ECO:0000256" key="3">
    <source>
        <dbReference type="ARBA" id="ARBA00022553"/>
    </source>
</evidence>
<dbReference type="SMART" id="SM00225">
    <property type="entry name" value="BTB"/>
    <property type="match status" value="1"/>
</dbReference>
<protein>
    <recommendedName>
        <fullName evidence="18">Zinc finger and BTB domain-containing protein 8A</fullName>
    </recommendedName>
</protein>
<evidence type="ECO:0000256" key="2">
    <source>
        <dbReference type="ARBA" id="ARBA00004123"/>
    </source>
</evidence>
<evidence type="ECO:0000256" key="1">
    <source>
        <dbReference type="ARBA" id="ARBA00003767"/>
    </source>
</evidence>
<evidence type="ECO:0000256" key="12">
    <source>
        <dbReference type="PROSITE-ProRule" id="PRU00042"/>
    </source>
</evidence>
<organism evidence="16 17">
    <name type="scientific">Muraenolepis orangiensis</name>
    <name type="common">Patagonian moray cod</name>
    <dbReference type="NCBI Taxonomy" id="630683"/>
    <lineage>
        <taxon>Eukaryota</taxon>
        <taxon>Metazoa</taxon>
        <taxon>Chordata</taxon>
        <taxon>Craniata</taxon>
        <taxon>Vertebrata</taxon>
        <taxon>Euteleostomi</taxon>
        <taxon>Actinopterygii</taxon>
        <taxon>Neopterygii</taxon>
        <taxon>Teleostei</taxon>
        <taxon>Neoteleostei</taxon>
        <taxon>Acanthomorphata</taxon>
        <taxon>Zeiogadaria</taxon>
        <taxon>Gadariae</taxon>
        <taxon>Gadiformes</taxon>
        <taxon>Muraenolepidoidei</taxon>
        <taxon>Muraenolepididae</taxon>
        <taxon>Muraenolepis</taxon>
    </lineage>
</organism>
<dbReference type="Gene3D" id="3.30.160.60">
    <property type="entry name" value="Classic Zinc Finger"/>
    <property type="match status" value="1"/>
</dbReference>
<gene>
    <name evidence="16" type="ORF">NHX12_019747</name>
</gene>
<keyword evidence="9" id="KW-0238">DNA-binding</keyword>
<feature type="compositionally biased region" description="Basic and acidic residues" evidence="13">
    <location>
        <begin position="232"/>
        <end position="246"/>
    </location>
</feature>
<dbReference type="GO" id="GO:0005634">
    <property type="term" value="C:nucleus"/>
    <property type="evidence" value="ECO:0007669"/>
    <property type="project" value="UniProtKB-SubCell"/>
</dbReference>
<dbReference type="InterPro" id="IPR013087">
    <property type="entry name" value="Znf_C2H2_type"/>
</dbReference>
<dbReference type="PANTHER" id="PTHR46105:SF12">
    <property type="entry name" value="ZINC FINGER AND BTB DOMAIN-CONTAINING PROTEIN 8A"/>
    <property type="match status" value="1"/>
</dbReference>
<name>A0A9Q0IXH9_9TELE</name>
<dbReference type="PROSITE" id="PS00028">
    <property type="entry name" value="ZINC_FINGER_C2H2_1"/>
    <property type="match status" value="1"/>
</dbReference>
<feature type="compositionally biased region" description="Low complexity" evidence="13">
    <location>
        <begin position="451"/>
        <end position="464"/>
    </location>
</feature>
<dbReference type="InterPro" id="IPR011333">
    <property type="entry name" value="SKP1/BTB/POZ_sf"/>
</dbReference>
<sequence>MEAVGSPRLHRTSVESGHPQAQWFNAADITVAHQSHLLKQLDQLRCQELFCDCSVLVDGRLFRAHRNVLFASSGYFRMLLSPRSPDRDRHPGLSDATSATFDAFSPDTFALIMDFIYSGQLSLSRHNVIEVMSAASYLQMNSVIGYCKTFIQSSLEIIVKEGEVEGGGGGEHGLDLAEAQGPLSCGEGDENLSNREVSHPHHLNLHQPDDQTPVSSGSPPPAHLAQQVFMPKDPDRATPAPADHDMVGGGITPHAGFEEANSGVEDPLDPLTTSSPKQRCNKRGAKRMAPYCTRSTNTKFQEAPSPIAVEAEELSIAVKAEELSIALPTIVSVIGQFHSGFSPTMNLQCPSCPHTAKRKVDLKRHLPRPYPCHACSNRYTRLEHLKRHFKTTHLAGRLVCRKCKSAVTEDGSHVMCEGTWRYRMCTACFQEVSQNRPIEDTQEGLDQKPVPLGVRPLRGQGPLRGRYRGKRP</sequence>
<accession>A0A9Q0IXH9</accession>
<feature type="region of interest" description="Disordered" evidence="13">
    <location>
        <begin position="441"/>
        <end position="472"/>
    </location>
</feature>
<evidence type="ECO:0000256" key="10">
    <source>
        <dbReference type="ARBA" id="ARBA00023163"/>
    </source>
</evidence>
<keyword evidence="17" id="KW-1185">Reference proteome</keyword>
<feature type="domain" description="BTB" evidence="14">
    <location>
        <begin position="51"/>
        <end position="125"/>
    </location>
</feature>
<keyword evidence="3" id="KW-0597">Phosphoprotein</keyword>
<feature type="region of interest" description="Disordered" evidence="13">
    <location>
        <begin position="165"/>
        <end position="292"/>
    </location>
</feature>
<evidence type="ECO:0000256" key="8">
    <source>
        <dbReference type="ARBA" id="ARBA00023015"/>
    </source>
</evidence>
<dbReference type="Proteomes" id="UP001148018">
    <property type="component" value="Unassembled WGS sequence"/>
</dbReference>
<evidence type="ECO:0000259" key="15">
    <source>
        <dbReference type="PROSITE" id="PS50157"/>
    </source>
</evidence>
<dbReference type="Pfam" id="PF00651">
    <property type="entry name" value="BTB"/>
    <property type="match status" value="1"/>
</dbReference>
<dbReference type="GO" id="GO:0000978">
    <property type="term" value="F:RNA polymerase II cis-regulatory region sequence-specific DNA binding"/>
    <property type="evidence" value="ECO:0007669"/>
    <property type="project" value="TreeGrafter"/>
</dbReference>
<evidence type="ECO:0008006" key="18">
    <source>
        <dbReference type="Google" id="ProtNLM"/>
    </source>
</evidence>
<evidence type="ECO:0000259" key="14">
    <source>
        <dbReference type="PROSITE" id="PS50097"/>
    </source>
</evidence>
<evidence type="ECO:0000256" key="13">
    <source>
        <dbReference type="SAM" id="MobiDB-lite"/>
    </source>
</evidence>
<comment type="function">
    <text evidence="1">May be involved in transcriptional regulation.</text>
</comment>
<evidence type="ECO:0000313" key="17">
    <source>
        <dbReference type="Proteomes" id="UP001148018"/>
    </source>
</evidence>
<keyword evidence="8" id="KW-0805">Transcription regulation</keyword>
<evidence type="ECO:0000256" key="7">
    <source>
        <dbReference type="ARBA" id="ARBA00022833"/>
    </source>
</evidence>
<evidence type="ECO:0000256" key="4">
    <source>
        <dbReference type="ARBA" id="ARBA00022723"/>
    </source>
</evidence>
<comment type="subcellular location">
    <subcellularLocation>
        <location evidence="2">Nucleus</location>
    </subcellularLocation>
</comment>
<dbReference type="PROSITE" id="PS50157">
    <property type="entry name" value="ZINC_FINGER_C2H2_2"/>
    <property type="match status" value="1"/>
</dbReference>
<keyword evidence="6 12" id="KW-0863">Zinc-finger</keyword>
<reference evidence="16" key="1">
    <citation type="submission" date="2022-07" db="EMBL/GenBank/DDBJ databases">
        <title>Chromosome-level genome of Muraenolepis orangiensis.</title>
        <authorList>
            <person name="Kim J."/>
        </authorList>
    </citation>
    <scope>NUCLEOTIDE SEQUENCE</scope>
    <source>
        <strain evidence="16">KU_S4_2022</strain>
        <tissue evidence="16">Muscle</tissue>
    </source>
</reference>
<evidence type="ECO:0000256" key="5">
    <source>
        <dbReference type="ARBA" id="ARBA00022737"/>
    </source>
</evidence>
<dbReference type="PANTHER" id="PTHR46105">
    <property type="entry name" value="AGAP004733-PA"/>
    <property type="match status" value="1"/>
</dbReference>
<keyword evidence="10" id="KW-0804">Transcription</keyword>
<dbReference type="Gene3D" id="3.30.710.10">
    <property type="entry name" value="Potassium Channel Kv1.1, Chain A"/>
    <property type="match status" value="1"/>
</dbReference>
<dbReference type="GO" id="GO:0008270">
    <property type="term" value="F:zinc ion binding"/>
    <property type="evidence" value="ECO:0007669"/>
    <property type="project" value="UniProtKB-KW"/>
</dbReference>
<comment type="caution">
    <text evidence="16">The sequence shown here is derived from an EMBL/GenBank/DDBJ whole genome shotgun (WGS) entry which is preliminary data.</text>
</comment>
<dbReference type="EMBL" id="JANIIK010000035">
    <property type="protein sequence ID" value="KAJ3613498.1"/>
    <property type="molecule type" value="Genomic_DNA"/>
</dbReference>
<keyword evidence="5" id="KW-0677">Repeat</keyword>
<evidence type="ECO:0000256" key="9">
    <source>
        <dbReference type="ARBA" id="ARBA00023125"/>
    </source>
</evidence>
<evidence type="ECO:0000256" key="6">
    <source>
        <dbReference type="ARBA" id="ARBA00022771"/>
    </source>
</evidence>
<dbReference type="SUPFAM" id="SSF54695">
    <property type="entry name" value="POZ domain"/>
    <property type="match status" value="1"/>
</dbReference>
<dbReference type="OrthoDB" id="624345at2759"/>
<keyword evidence="4" id="KW-0479">Metal-binding</keyword>
<evidence type="ECO:0000256" key="11">
    <source>
        <dbReference type="ARBA" id="ARBA00023242"/>
    </source>
</evidence>
<evidence type="ECO:0000313" key="16">
    <source>
        <dbReference type="EMBL" id="KAJ3613498.1"/>
    </source>
</evidence>
<dbReference type="InterPro" id="IPR000210">
    <property type="entry name" value="BTB/POZ_dom"/>
</dbReference>
<dbReference type="InterPro" id="IPR050457">
    <property type="entry name" value="ZnFinger_BTB_dom_contain"/>
</dbReference>
<feature type="domain" description="C2H2-type" evidence="15">
    <location>
        <begin position="370"/>
        <end position="398"/>
    </location>
</feature>
<dbReference type="PROSITE" id="PS50097">
    <property type="entry name" value="BTB"/>
    <property type="match status" value="1"/>
</dbReference>
<dbReference type="AlphaFoldDB" id="A0A9Q0IXH9"/>
<proteinExistence type="predicted"/>
<dbReference type="GO" id="GO:0000981">
    <property type="term" value="F:DNA-binding transcription factor activity, RNA polymerase II-specific"/>
    <property type="evidence" value="ECO:0007669"/>
    <property type="project" value="TreeGrafter"/>
</dbReference>
<keyword evidence="11" id="KW-0539">Nucleus</keyword>
<keyword evidence="7" id="KW-0862">Zinc</keyword>